<proteinExistence type="predicted"/>
<organism evidence="1 2">
    <name type="scientific">Leucogyrophana mollusca</name>
    <dbReference type="NCBI Taxonomy" id="85980"/>
    <lineage>
        <taxon>Eukaryota</taxon>
        <taxon>Fungi</taxon>
        <taxon>Dikarya</taxon>
        <taxon>Basidiomycota</taxon>
        <taxon>Agaricomycotina</taxon>
        <taxon>Agaricomycetes</taxon>
        <taxon>Agaricomycetidae</taxon>
        <taxon>Boletales</taxon>
        <taxon>Boletales incertae sedis</taxon>
        <taxon>Leucogyrophana</taxon>
    </lineage>
</organism>
<protein>
    <submittedName>
        <fullName evidence="1">Uncharacterized protein</fullName>
    </submittedName>
</protein>
<name>A0ACB8BSM0_9AGAM</name>
<gene>
    <name evidence="1" type="ORF">BV22DRAFT_1110426</name>
</gene>
<accession>A0ACB8BSM0</accession>
<keyword evidence="2" id="KW-1185">Reference proteome</keyword>
<reference evidence="1" key="1">
    <citation type="journal article" date="2021" name="New Phytol.">
        <title>Evolutionary innovations through gain and loss of genes in the ectomycorrhizal Boletales.</title>
        <authorList>
            <person name="Wu G."/>
            <person name="Miyauchi S."/>
            <person name="Morin E."/>
            <person name="Kuo A."/>
            <person name="Drula E."/>
            <person name="Varga T."/>
            <person name="Kohler A."/>
            <person name="Feng B."/>
            <person name="Cao Y."/>
            <person name="Lipzen A."/>
            <person name="Daum C."/>
            <person name="Hundley H."/>
            <person name="Pangilinan J."/>
            <person name="Johnson J."/>
            <person name="Barry K."/>
            <person name="LaButti K."/>
            <person name="Ng V."/>
            <person name="Ahrendt S."/>
            <person name="Min B."/>
            <person name="Choi I.G."/>
            <person name="Park H."/>
            <person name="Plett J.M."/>
            <person name="Magnuson J."/>
            <person name="Spatafora J.W."/>
            <person name="Nagy L.G."/>
            <person name="Henrissat B."/>
            <person name="Grigoriev I.V."/>
            <person name="Yang Z.L."/>
            <person name="Xu J."/>
            <person name="Martin F.M."/>
        </authorList>
    </citation>
    <scope>NUCLEOTIDE SEQUENCE</scope>
    <source>
        <strain evidence="1">KUC20120723A-06</strain>
    </source>
</reference>
<sequence>MFVQGIVTSFVLALVASANAEPIAIQRRVDIGSIIDSATAAAGSYYSEATSLAGSYYSEGTSLAASYYSEGLSAASSGYEEGLSDASTFLHGAATVTSVGGVAVTLATGSAAVMTTIGGSQISVAKPTSNAAVNVRSLGISSSPVLTGLIAVAGGTLFGAWATL</sequence>
<dbReference type="EMBL" id="MU266352">
    <property type="protein sequence ID" value="KAH7928526.1"/>
    <property type="molecule type" value="Genomic_DNA"/>
</dbReference>
<evidence type="ECO:0000313" key="2">
    <source>
        <dbReference type="Proteomes" id="UP000790709"/>
    </source>
</evidence>
<evidence type="ECO:0000313" key="1">
    <source>
        <dbReference type="EMBL" id="KAH7928526.1"/>
    </source>
</evidence>
<dbReference type="Proteomes" id="UP000790709">
    <property type="component" value="Unassembled WGS sequence"/>
</dbReference>
<comment type="caution">
    <text evidence="1">The sequence shown here is derived from an EMBL/GenBank/DDBJ whole genome shotgun (WGS) entry which is preliminary data.</text>
</comment>